<dbReference type="eggNOG" id="ENOG502S1BQ">
    <property type="taxonomic scope" value="Eukaryota"/>
</dbReference>
<accession>D4AZ08</accession>
<evidence type="ECO:0000313" key="3">
    <source>
        <dbReference type="Proteomes" id="UP000008866"/>
    </source>
</evidence>
<feature type="region of interest" description="Disordered" evidence="1">
    <location>
        <begin position="223"/>
        <end position="262"/>
    </location>
</feature>
<organism evidence="2 3">
    <name type="scientific">Arthroderma benhamiae (strain ATCC MYA-4681 / CBS 112371)</name>
    <name type="common">Trichophyton mentagrophytes</name>
    <dbReference type="NCBI Taxonomy" id="663331"/>
    <lineage>
        <taxon>Eukaryota</taxon>
        <taxon>Fungi</taxon>
        <taxon>Dikarya</taxon>
        <taxon>Ascomycota</taxon>
        <taxon>Pezizomycotina</taxon>
        <taxon>Eurotiomycetes</taxon>
        <taxon>Eurotiomycetidae</taxon>
        <taxon>Onygenales</taxon>
        <taxon>Arthrodermataceae</taxon>
        <taxon>Trichophyton</taxon>
    </lineage>
</organism>
<dbReference type="GeneID" id="9520198"/>
<dbReference type="OMA" id="YRHANVY"/>
<dbReference type="PANTHER" id="PTHR28054:SF1">
    <property type="entry name" value="RNA POLYMERASE I-SPECIFIC TRANSCRIPTION INITIATION FACTOR RRN10"/>
    <property type="match status" value="1"/>
</dbReference>
<dbReference type="HOGENOM" id="CLU_066274_1_0_1"/>
<dbReference type="Pfam" id="PF05234">
    <property type="entry name" value="UAF_Rrn10"/>
    <property type="match status" value="1"/>
</dbReference>
<protein>
    <submittedName>
        <fullName evidence="2">Uncharacterized protein</fullName>
    </submittedName>
</protein>
<dbReference type="STRING" id="663331.D4AZ08"/>
<reference evidence="3" key="1">
    <citation type="journal article" date="2011" name="Genome Biol.">
        <title>Comparative and functional genomics provide insights into the pathogenicity of dermatophytic fungi.</title>
        <authorList>
            <person name="Burmester A."/>
            <person name="Shelest E."/>
            <person name="Gloeckner G."/>
            <person name="Heddergott C."/>
            <person name="Schindler S."/>
            <person name="Staib P."/>
            <person name="Heidel A."/>
            <person name="Felder M."/>
            <person name="Petzold A."/>
            <person name="Szafranski K."/>
            <person name="Feuermann M."/>
            <person name="Pedruzzi I."/>
            <person name="Priebe S."/>
            <person name="Groth M."/>
            <person name="Winkler R."/>
            <person name="Li W."/>
            <person name="Kniemeyer O."/>
            <person name="Schroeckh V."/>
            <person name="Hertweck C."/>
            <person name="Hube B."/>
            <person name="White T.C."/>
            <person name="Platzer M."/>
            <person name="Guthke R."/>
            <person name="Heitman J."/>
            <person name="Woestemeyer J."/>
            <person name="Zipfel P.F."/>
            <person name="Monod M."/>
            <person name="Brakhage A.A."/>
        </authorList>
    </citation>
    <scope>NUCLEOTIDE SEQUENCE [LARGE SCALE GENOMIC DNA]</scope>
    <source>
        <strain evidence="3">ATCC MYA-4681 / CBS 112371</strain>
    </source>
</reference>
<dbReference type="EMBL" id="ABSU01000019">
    <property type="protein sequence ID" value="EFE31828.1"/>
    <property type="molecule type" value="Genomic_DNA"/>
</dbReference>
<dbReference type="PANTHER" id="PTHR28054">
    <property type="entry name" value="RNA POLYMERASE I-SPECIFIC TRANSCRIPTION INITIATION FACTOR RRN10"/>
    <property type="match status" value="1"/>
</dbReference>
<dbReference type="InterPro" id="IPR022793">
    <property type="entry name" value="Rrn10"/>
</dbReference>
<dbReference type="AlphaFoldDB" id="D4AZ08"/>
<keyword evidence="3" id="KW-1185">Reference proteome</keyword>
<gene>
    <name evidence="2" type="ORF">ARB_01427</name>
</gene>
<comment type="caution">
    <text evidence="2">The sequence shown here is derived from an EMBL/GenBank/DDBJ whole genome shotgun (WGS) entry which is preliminary data.</text>
</comment>
<sequence>MTKRLFYFAVEDDEDAVIKSTTTMDRDIDEKSARLGPIDASARRGAKYRHANVYDAVAALWKGRIATDKSSNKSSTLANDYHGITSTRIFPAVTPEEVLFRKQNAPVRYMENDFYFANEDIPEDQPLPDSDLLKAIHAYTSDLYANKTVDRGQSAWRSMDETALIALGFLLEETAVEALEETGDMALVEGAVPSDPGWVAEAPVVRSRETSVSAFSTRSRIDGYSSGGFDDATTLSRQRKSKKRRRLSSLSTMRAASEKPAT</sequence>
<evidence type="ECO:0000256" key="1">
    <source>
        <dbReference type="SAM" id="MobiDB-lite"/>
    </source>
</evidence>
<dbReference type="Proteomes" id="UP000008866">
    <property type="component" value="Unassembled WGS sequence"/>
</dbReference>
<dbReference type="KEGG" id="abe:ARB_01427"/>
<feature type="compositionally biased region" description="Basic residues" evidence="1">
    <location>
        <begin position="237"/>
        <end position="247"/>
    </location>
</feature>
<proteinExistence type="predicted"/>
<dbReference type="GO" id="GO:0006360">
    <property type="term" value="P:transcription by RNA polymerase I"/>
    <property type="evidence" value="ECO:0007669"/>
    <property type="project" value="InterPro"/>
</dbReference>
<dbReference type="RefSeq" id="XP_003012468.1">
    <property type="nucleotide sequence ID" value="XM_003012422.1"/>
</dbReference>
<evidence type="ECO:0000313" key="2">
    <source>
        <dbReference type="EMBL" id="EFE31828.1"/>
    </source>
</evidence>
<name>D4AZ08_ARTBC</name>